<sequence>MTICAINIHAPPLSQISLSLCEMSATTEPSKSVTHHRLHLDPPHHHTTYIQIHHTITPHPSRSVAPHHHLHPNRHTTPPPPSRSTTTTATSHHQPTIKALDRSLNKSSKRISFSSIR</sequence>
<feature type="compositionally biased region" description="Low complexity" evidence="1">
    <location>
        <begin position="83"/>
        <end position="96"/>
    </location>
</feature>
<evidence type="ECO:0000256" key="1">
    <source>
        <dbReference type="SAM" id="MobiDB-lite"/>
    </source>
</evidence>
<dbReference type="Proteomes" id="UP000215914">
    <property type="component" value="Unassembled WGS sequence"/>
</dbReference>
<feature type="compositionally biased region" description="Basic residues" evidence="1">
    <location>
        <begin position="65"/>
        <end position="74"/>
    </location>
</feature>
<evidence type="ECO:0000313" key="3">
    <source>
        <dbReference type="Proteomes" id="UP000215914"/>
    </source>
</evidence>
<gene>
    <name evidence="2" type="ORF">HanXRQr2_Chr02g0062851</name>
</gene>
<evidence type="ECO:0000313" key="2">
    <source>
        <dbReference type="EMBL" id="KAF5818251.1"/>
    </source>
</evidence>
<dbReference type="Gramene" id="mRNA:HanXRQr2_Chr02g0062851">
    <property type="protein sequence ID" value="CDS:HanXRQr2_Chr02g0062851.1"/>
    <property type="gene ID" value="HanXRQr2_Chr02g0062851"/>
</dbReference>
<feature type="region of interest" description="Disordered" evidence="1">
    <location>
        <begin position="54"/>
        <end position="117"/>
    </location>
</feature>
<dbReference type="AlphaFoldDB" id="A0A9K3JND1"/>
<reference evidence="2" key="1">
    <citation type="journal article" date="2017" name="Nature">
        <title>The sunflower genome provides insights into oil metabolism, flowering and Asterid evolution.</title>
        <authorList>
            <person name="Badouin H."/>
            <person name="Gouzy J."/>
            <person name="Grassa C.J."/>
            <person name="Murat F."/>
            <person name="Staton S.E."/>
            <person name="Cottret L."/>
            <person name="Lelandais-Briere C."/>
            <person name="Owens G.L."/>
            <person name="Carrere S."/>
            <person name="Mayjonade B."/>
            <person name="Legrand L."/>
            <person name="Gill N."/>
            <person name="Kane N.C."/>
            <person name="Bowers J.E."/>
            <person name="Hubner S."/>
            <person name="Bellec A."/>
            <person name="Berard A."/>
            <person name="Berges H."/>
            <person name="Blanchet N."/>
            <person name="Boniface M.C."/>
            <person name="Brunel D."/>
            <person name="Catrice O."/>
            <person name="Chaidir N."/>
            <person name="Claudel C."/>
            <person name="Donnadieu C."/>
            <person name="Faraut T."/>
            <person name="Fievet G."/>
            <person name="Helmstetter N."/>
            <person name="King M."/>
            <person name="Knapp S.J."/>
            <person name="Lai Z."/>
            <person name="Le Paslier M.C."/>
            <person name="Lippi Y."/>
            <person name="Lorenzon L."/>
            <person name="Mandel J.R."/>
            <person name="Marage G."/>
            <person name="Marchand G."/>
            <person name="Marquand E."/>
            <person name="Bret-Mestries E."/>
            <person name="Morien E."/>
            <person name="Nambeesan S."/>
            <person name="Nguyen T."/>
            <person name="Pegot-Espagnet P."/>
            <person name="Pouilly N."/>
            <person name="Raftis F."/>
            <person name="Sallet E."/>
            <person name="Schiex T."/>
            <person name="Thomas J."/>
            <person name="Vandecasteele C."/>
            <person name="Vares D."/>
            <person name="Vear F."/>
            <person name="Vautrin S."/>
            <person name="Crespi M."/>
            <person name="Mangin B."/>
            <person name="Burke J.M."/>
            <person name="Salse J."/>
            <person name="Munos S."/>
            <person name="Vincourt P."/>
            <person name="Rieseberg L.H."/>
            <person name="Langlade N.B."/>
        </authorList>
    </citation>
    <scope>NUCLEOTIDE SEQUENCE</scope>
    <source>
        <tissue evidence="2">Leaves</tissue>
    </source>
</reference>
<proteinExistence type="predicted"/>
<keyword evidence="3" id="KW-1185">Reference proteome</keyword>
<organism evidence="2 3">
    <name type="scientific">Helianthus annuus</name>
    <name type="common">Common sunflower</name>
    <dbReference type="NCBI Taxonomy" id="4232"/>
    <lineage>
        <taxon>Eukaryota</taxon>
        <taxon>Viridiplantae</taxon>
        <taxon>Streptophyta</taxon>
        <taxon>Embryophyta</taxon>
        <taxon>Tracheophyta</taxon>
        <taxon>Spermatophyta</taxon>
        <taxon>Magnoliopsida</taxon>
        <taxon>eudicotyledons</taxon>
        <taxon>Gunneridae</taxon>
        <taxon>Pentapetalae</taxon>
        <taxon>asterids</taxon>
        <taxon>campanulids</taxon>
        <taxon>Asterales</taxon>
        <taxon>Asteraceae</taxon>
        <taxon>Asteroideae</taxon>
        <taxon>Heliantheae alliance</taxon>
        <taxon>Heliantheae</taxon>
        <taxon>Helianthus</taxon>
    </lineage>
</organism>
<protein>
    <submittedName>
        <fullName evidence="2">Uncharacterized protein</fullName>
    </submittedName>
</protein>
<name>A0A9K3JND1_HELAN</name>
<dbReference type="EMBL" id="MNCJ02000317">
    <property type="protein sequence ID" value="KAF5818251.1"/>
    <property type="molecule type" value="Genomic_DNA"/>
</dbReference>
<accession>A0A9K3JND1</accession>
<reference evidence="2" key="2">
    <citation type="submission" date="2020-06" db="EMBL/GenBank/DDBJ databases">
        <title>Helianthus annuus Genome sequencing and assembly Release 2.</title>
        <authorList>
            <person name="Gouzy J."/>
            <person name="Langlade N."/>
            <person name="Munos S."/>
        </authorList>
    </citation>
    <scope>NUCLEOTIDE SEQUENCE</scope>
    <source>
        <tissue evidence="2">Leaves</tissue>
    </source>
</reference>
<comment type="caution">
    <text evidence="2">The sequence shown here is derived from an EMBL/GenBank/DDBJ whole genome shotgun (WGS) entry which is preliminary data.</text>
</comment>